<dbReference type="NCBIfam" id="TIGR00046">
    <property type="entry name" value="RsmE family RNA methyltransferase"/>
    <property type="match status" value="1"/>
</dbReference>
<comment type="function">
    <text evidence="8 10">Specifically methylates the N3 position of the uracil ring of uridine 1498 (m3U1498) in 16S rRNA. Acts on the fully assembled 30S ribosomal subunit.</text>
</comment>
<evidence type="ECO:0000256" key="5">
    <source>
        <dbReference type="ARBA" id="ARBA00022603"/>
    </source>
</evidence>
<dbReference type="CDD" id="cd18084">
    <property type="entry name" value="RsmE-like"/>
    <property type="match status" value="1"/>
</dbReference>
<evidence type="ECO:0000313" key="13">
    <source>
        <dbReference type="EMBL" id="MBK1826214.1"/>
    </source>
</evidence>
<dbReference type="GO" id="GO:0070475">
    <property type="term" value="P:rRNA base methylation"/>
    <property type="evidence" value="ECO:0007669"/>
    <property type="project" value="TreeGrafter"/>
</dbReference>
<protein>
    <recommendedName>
        <fullName evidence="10">Ribosomal RNA small subunit methyltransferase E</fullName>
        <ecNumber evidence="10">2.1.1.193</ecNumber>
    </recommendedName>
</protein>
<dbReference type="InterPro" id="IPR015947">
    <property type="entry name" value="PUA-like_sf"/>
</dbReference>
<evidence type="ECO:0000256" key="7">
    <source>
        <dbReference type="ARBA" id="ARBA00022691"/>
    </source>
</evidence>
<evidence type="ECO:0000256" key="10">
    <source>
        <dbReference type="PIRNR" id="PIRNR015601"/>
    </source>
</evidence>
<dbReference type="PIRSF" id="PIRSF015601">
    <property type="entry name" value="MTase_slr0722"/>
    <property type="match status" value="1"/>
</dbReference>
<dbReference type="Pfam" id="PF04452">
    <property type="entry name" value="Methyltrans_RNA"/>
    <property type="match status" value="1"/>
</dbReference>
<evidence type="ECO:0000256" key="1">
    <source>
        <dbReference type="ARBA" id="ARBA00004496"/>
    </source>
</evidence>
<dbReference type="Gene3D" id="3.40.1280.10">
    <property type="match status" value="1"/>
</dbReference>
<keyword evidence="6 10" id="KW-0808">Transferase</keyword>
<evidence type="ECO:0000259" key="12">
    <source>
        <dbReference type="Pfam" id="PF20260"/>
    </source>
</evidence>
<comment type="subcellular location">
    <subcellularLocation>
        <location evidence="1 10">Cytoplasm</location>
    </subcellularLocation>
</comment>
<sequence>MARFFLEPESWGDHAELVGDEAVHCSRVLRAKEGDVIEVFDGAGRWARAEITSVDRNRVSLRLSNQESCPKPAVHVVLAQAILKGKAMDWLIQKSVELGVSSIQPLITEHTVVRPAEAKAEKWRRTALEACKQSGQRFLPEIGEPTTLKAFLENNHPGLSMVAALAEPRKLLREVVAGGGAVDHVTFVVGPEGDFSASELDALVSHGFEPASLGNQVLRSETAALFGLAAIAYVFA</sequence>
<proteinExistence type="inferred from homology"/>
<dbReference type="Pfam" id="PF20260">
    <property type="entry name" value="PUA_4"/>
    <property type="match status" value="1"/>
</dbReference>
<gene>
    <name evidence="13" type="ORF">JIN81_04230</name>
</gene>
<feature type="domain" description="Ribosomal RNA small subunit methyltransferase E PUA-like" evidence="12">
    <location>
        <begin position="19"/>
        <end position="63"/>
    </location>
</feature>
<evidence type="ECO:0000256" key="2">
    <source>
        <dbReference type="ARBA" id="ARBA00005528"/>
    </source>
</evidence>
<comment type="catalytic activity">
    <reaction evidence="9 10">
        <text>uridine(1498) in 16S rRNA + S-adenosyl-L-methionine = N(3)-methyluridine(1498) in 16S rRNA + S-adenosyl-L-homocysteine + H(+)</text>
        <dbReference type="Rhea" id="RHEA:42920"/>
        <dbReference type="Rhea" id="RHEA-COMP:10283"/>
        <dbReference type="Rhea" id="RHEA-COMP:10284"/>
        <dbReference type="ChEBI" id="CHEBI:15378"/>
        <dbReference type="ChEBI" id="CHEBI:57856"/>
        <dbReference type="ChEBI" id="CHEBI:59789"/>
        <dbReference type="ChEBI" id="CHEBI:65315"/>
        <dbReference type="ChEBI" id="CHEBI:74502"/>
        <dbReference type="EC" id="2.1.1.193"/>
    </reaction>
</comment>
<evidence type="ECO:0000256" key="3">
    <source>
        <dbReference type="ARBA" id="ARBA00022490"/>
    </source>
</evidence>
<evidence type="ECO:0000256" key="6">
    <source>
        <dbReference type="ARBA" id="ARBA00022679"/>
    </source>
</evidence>
<evidence type="ECO:0000259" key="11">
    <source>
        <dbReference type="Pfam" id="PF04452"/>
    </source>
</evidence>
<reference evidence="13" key="1">
    <citation type="submission" date="2021-01" db="EMBL/GenBank/DDBJ databases">
        <title>Modified the classification status of verrucomicrobia.</title>
        <authorList>
            <person name="Feng X."/>
        </authorList>
    </citation>
    <scope>NUCLEOTIDE SEQUENCE</scope>
    <source>
        <strain evidence="13">KCTC 22201</strain>
    </source>
</reference>
<dbReference type="SUPFAM" id="SSF88697">
    <property type="entry name" value="PUA domain-like"/>
    <property type="match status" value="1"/>
</dbReference>
<dbReference type="SUPFAM" id="SSF75217">
    <property type="entry name" value="alpha/beta knot"/>
    <property type="match status" value="1"/>
</dbReference>
<dbReference type="InterPro" id="IPR029028">
    <property type="entry name" value="Alpha/beta_knot_MTases"/>
</dbReference>
<dbReference type="EC" id="2.1.1.193" evidence="10"/>
<feature type="domain" description="Ribosomal RNA small subunit methyltransferase E methyltransferase" evidence="11">
    <location>
        <begin position="73"/>
        <end position="231"/>
    </location>
</feature>
<dbReference type="EMBL" id="JAENII010000002">
    <property type="protein sequence ID" value="MBK1826214.1"/>
    <property type="molecule type" value="Genomic_DNA"/>
</dbReference>
<keyword evidence="14" id="KW-1185">Reference proteome</keyword>
<keyword evidence="4 10" id="KW-0698">rRNA processing</keyword>
<evidence type="ECO:0000256" key="4">
    <source>
        <dbReference type="ARBA" id="ARBA00022552"/>
    </source>
</evidence>
<comment type="similarity">
    <text evidence="2 10">Belongs to the RNA methyltransferase RsmE family.</text>
</comment>
<name>A0A934R6J7_9BACT</name>
<dbReference type="Proteomes" id="UP000658278">
    <property type="component" value="Unassembled WGS sequence"/>
</dbReference>
<dbReference type="InterPro" id="IPR029026">
    <property type="entry name" value="tRNA_m1G_MTases_N"/>
</dbReference>
<comment type="caution">
    <text evidence="13">The sequence shown here is derived from an EMBL/GenBank/DDBJ whole genome shotgun (WGS) entry which is preliminary data.</text>
</comment>
<dbReference type="PANTHER" id="PTHR30027">
    <property type="entry name" value="RIBOSOMAL RNA SMALL SUBUNIT METHYLTRANSFERASE E"/>
    <property type="match status" value="1"/>
</dbReference>
<dbReference type="RefSeq" id="WP_200276766.1">
    <property type="nucleotide sequence ID" value="NZ_JAENII010000002.1"/>
</dbReference>
<evidence type="ECO:0000313" key="14">
    <source>
        <dbReference type="Proteomes" id="UP000658278"/>
    </source>
</evidence>
<dbReference type="InterPro" id="IPR046886">
    <property type="entry name" value="RsmE_MTase_dom"/>
</dbReference>
<evidence type="ECO:0000256" key="8">
    <source>
        <dbReference type="ARBA" id="ARBA00025699"/>
    </source>
</evidence>
<keyword evidence="5 10" id="KW-0489">Methyltransferase</keyword>
<dbReference type="PANTHER" id="PTHR30027:SF3">
    <property type="entry name" value="16S RRNA (URACIL(1498)-N(3))-METHYLTRANSFERASE"/>
    <property type="match status" value="1"/>
</dbReference>
<dbReference type="InterPro" id="IPR046887">
    <property type="entry name" value="RsmE_PUA-like"/>
</dbReference>
<dbReference type="AlphaFoldDB" id="A0A934R6J7"/>
<organism evidence="13 14">
    <name type="scientific">Haloferula rosea</name>
    <dbReference type="NCBI Taxonomy" id="490093"/>
    <lineage>
        <taxon>Bacteria</taxon>
        <taxon>Pseudomonadati</taxon>
        <taxon>Verrucomicrobiota</taxon>
        <taxon>Verrucomicrobiia</taxon>
        <taxon>Verrucomicrobiales</taxon>
        <taxon>Verrucomicrobiaceae</taxon>
        <taxon>Haloferula</taxon>
    </lineage>
</organism>
<dbReference type="GO" id="GO:0070042">
    <property type="term" value="F:rRNA (uridine-N3-)-methyltransferase activity"/>
    <property type="evidence" value="ECO:0007669"/>
    <property type="project" value="TreeGrafter"/>
</dbReference>
<dbReference type="InterPro" id="IPR006700">
    <property type="entry name" value="RsmE"/>
</dbReference>
<keyword evidence="3 10" id="KW-0963">Cytoplasm</keyword>
<dbReference type="GO" id="GO:0005737">
    <property type="term" value="C:cytoplasm"/>
    <property type="evidence" value="ECO:0007669"/>
    <property type="project" value="UniProtKB-SubCell"/>
</dbReference>
<evidence type="ECO:0000256" key="9">
    <source>
        <dbReference type="ARBA" id="ARBA00047944"/>
    </source>
</evidence>
<accession>A0A934R6J7</accession>
<keyword evidence="7 10" id="KW-0949">S-adenosyl-L-methionine</keyword>